<dbReference type="InterPro" id="IPR013785">
    <property type="entry name" value="Aldolase_TIM"/>
</dbReference>
<name>A0A2R8CJ47_9GAMM</name>
<sequence length="81" mass="8510">MMTTLPVRIPLIQAPMAGVSTPELAAAVSNAGALGSIAIGAASVETARTMIEHTRSLTDKPFNVNVLCHRTPAIDIDREAR</sequence>
<dbReference type="PANTHER" id="PTHR42747:SF3">
    <property type="entry name" value="NITRONATE MONOOXYGENASE-RELATED"/>
    <property type="match status" value="1"/>
</dbReference>
<reference evidence="2" key="1">
    <citation type="submission" date="2018-03" db="EMBL/GenBank/DDBJ databases">
        <authorList>
            <person name="Navarro De La Torre S."/>
        </authorList>
    </citation>
    <scope>NUCLEOTIDE SEQUENCE [LARGE SCALE GENOMIC DNA]</scope>
    <source>
        <strain evidence="2">EAod3</strain>
    </source>
</reference>
<evidence type="ECO:0000313" key="1">
    <source>
        <dbReference type="EMBL" id="SPJ32937.1"/>
    </source>
</evidence>
<dbReference type="PANTHER" id="PTHR42747">
    <property type="entry name" value="NITRONATE MONOOXYGENASE-RELATED"/>
    <property type="match status" value="1"/>
</dbReference>
<dbReference type="AlphaFoldDB" id="A0A2R8CJ47"/>
<dbReference type="SUPFAM" id="SSF51412">
    <property type="entry name" value="Inosine monophosphate dehydrogenase (IMPDH)"/>
    <property type="match status" value="1"/>
</dbReference>
<evidence type="ECO:0000313" key="2">
    <source>
        <dbReference type="Proteomes" id="UP000244934"/>
    </source>
</evidence>
<dbReference type="Proteomes" id="UP000244934">
    <property type="component" value="Unassembled WGS sequence"/>
</dbReference>
<dbReference type="GO" id="GO:0018580">
    <property type="term" value="F:nitronate monooxygenase activity"/>
    <property type="evidence" value="ECO:0007669"/>
    <property type="project" value="TreeGrafter"/>
</dbReference>
<dbReference type="Pfam" id="PF03060">
    <property type="entry name" value="NMO"/>
    <property type="match status" value="1"/>
</dbReference>
<proteinExistence type="predicted"/>
<keyword evidence="2" id="KW-1185">Reference proteome</keyword>
<accession>A0A2R8CJ47</accession>
<protein>
    <submittedName>
        <fullName evidence="1">Uncharacterized protein</fullName>
    </submittedName>
</protein>
<dbReference type="Gene3D" id="3.20.20.70">
    <property type="entry name" value="Aldolase class I"/>
    <property type="match status" value="1"/>
</dbReference>
<organism evidence="1 2">
    <name type="scientific">Kushneria phyllosphaerae</name>
    <dbReference type="NCBI Taxonomy" id="2100822"/>
    <lineage>
        <taxon>Bacteria</taxon>
        <taxon>Pseudomonadati</taxon>
        <taxon>Pseudomonadota</taxon>
        <taxon>Gammaproteobacteria</taxon>
        <taxon>Oceanospirillales</taxon>
        <taxon>Halomonadaceae</taxon>
        <taxon>Kushneria</taxon>
    </lineage>
</organism>
<gene>
    <name evidence="1" type="ORF">KSP9073_00939</name>
</gene>
<dbReference type="EMBL" id="ONZI01000001">
    <property type="protein sequence ID" value="SPJ32937.1"/>
    <property type="molecule type" value="Genomic_DNA"/>
</dbReference>